<reference evidence="2 3" key="1">
    <citation type="submission" date="2024-02" db="EMBL/GenBank/DDBJ databases">
        <title>High-quality chromosome-scale genome assembly of Pensacola bahiagrass (Paspalum notatum Flugge var. saurae).</title>
        <authorList>
            <person name="Vega J.M."/>
            <person name="Podio M."/>
            <person name="Orjuela J."/>
            <person name="Siena L.A."/>
            <person name="Pessino S.C."/>
            <person name="Combes M.C."/>
            <person name="Mariac C."/>
            <person name="Albertini E."/>
            <person name="Pupilli F."/>
            <person name="Ortiz J.P.A."/>
            <person name="Leblanc O."/>
        </authorList>
    </citation>
    <scope>NUCLEOTIDE SEQUENCE [LARGE SCALE GENOMIC DNA]</scope>
    <source>
        <strain evidence="2">R1</strain>
        <tissue evidence="2">Leaf</tissue>
    </source>
</reference>
<dbReference type="Proteomes" id="UP001341281">
    <property type="component" value="Chromosome 02"/>
</dbReference>
<sequence length="94" mass="11088">MSLHHRRPARPPPSAPASSLHRSTPPAKDASLYWSNCCFNVYSMYFFSFDLRSINYEQETRELMFMWDFRDEVYAILERERNNESVLAKGHGNI</sequence>
<evidence type="ECO:0000313" key="3">
    <source>
        <dbReference type="Proteomes" id="UP001341281"/>
    </source>
</evidence>
<protein>
    <submittedName>
        <fullName evidence="2">Uncharacterized protein</fullName>
    </submittedName>
</protein>
<accession>A0AAQ3STS8</accession>
<keyword evidence="3" id="KW-1185">Reference proteome</keyword>
<proteinExistence type="predicted"/>
<organism evidence="2 3">
    <name type="scientific">Paspalum notatum var. saurae</name>
    <dbReference type="NCBI Taxonomy" id="547442"/>
    <lineage>
        <taxon>Eukaryota</taxon>
        <taxon>Viridiplantae</taxon>
        <taxon>Streptophyta</taxon>
        <taxon>Embryophyta</taxon>
        <taxon>Tracheophyta</taxon>
        <taxon>Spermatophyta</taxon>
        <taxon>Magnoliopsida</taxon>
        <taxon>Liliopsida</taxon>
        <taxon>Poales</taxon>
        <taxon>Poaceae</taxon>
        <taxon>PACMAD clade</taxon>
        <taxon>Panicoideae</taxon>
        <taxon>Andropogonodae</taxon>
        <taxon>Paspaleae</taxon>
        <taxon>Paspalinae</taxon>
        <taxon>Paspalum</taxon>
    </lineage>
</organism>
<dbReference type="AlphaFoldDB" id="A0AAQ3STS8"/>
<dbReference type="EMBL" id="CP144746">
    <property type="protein sequence ID" value="WVZ59784.1"/>
    <property type="molecule type" value="Genomic_DNA"/>
</dbReference>
<name>A0AAQ3STS8_PASNO</name>
<gene>
    <name evidence="2" type="ORF">U9M48_009883</name>
</gene>
<feature type="region of interest" description="Disordered" evidence="1">
    <location>
        <begin position="1"/>
        <end position="27"/>
    </location>
</feature>
<evidence type="ECO:0000256" key="1">
    <source>
        <dbReference type="SAM" id="MobiDB-lite"/>
    </source>
</evidence>
<evidence type="ECO:0000313" key="2">
    <source>
        <dbReference type="EMBL" id="WVZ59784.1"/>
    </source>
</evidence>